<evidence type="ECO:0008006" key="7">
    <source>
        <dbReference type="Google" id="ProtNLM"/>
    </source>
</evidence>
<reference evidence="5" key="1">
    <citation type="submission" date="2023-06" db="EMBL/GenBank/DDBJ databases">
        <authorList>
            <person name="Delattre M."/>
        </authorList>
    </citation>
    <scope>NUCLEOTIDE SEQUENCE</scope>
    <source>
        <strain evidence="5">AF72</strain>
    </source>
</reference>
<name>A0AA36G7P7_9BILA</name>
<dbReference type="InterPro" id="IPR036322">
    <property type="entry name" value="WD40_repeat_dom_sf"/>
</dbReference>
<feature type="repeat" description="WD" evidence="3">
    <location>
        <begin position="563"/>
        <end position="604"/>
    </location>
</feature>
<evidence type="ECO:0000313" key="5">
    <source>
        <dbReference type="EMBL" id="CAJ0578746.1"/>
    </source>
</evidence>
<feature type="repeat" description="WD" evidence="3">
    <location>
        <begin position="66"/>
        <end position="101"/>
    </location>
</feature>
<evidence type="ECO:0000256" key="2">
    <source>
        <dbReference type="ARBA" id="ARBA00022737"/>
    </source>
</evidence>
<feature type="region of interest" description="Disordered" evidence="4">
    <location>
        <begin position="842"/>
        <end position="869"/>
    </location>
</feature>
<gene>
    <name evidence="5" type="ORF">MSPICULIGERA_LOCUS16987</name>
</gene>
<feature type="region of interest" description="Disordered" evidence="4">
    <location>
        <begin position="707"/>
        <end position="729"/>
    </location>
</feature>
<dbReference type="Pfam" id="PF00400">
    <property type="entry name" value="WD40"/>
    <property type="match status" value="3"/>
</dbReference>
<feature type="repeat" description="WD" evidence="3">
    <location>
        <begin position="1261"/>
        <end position="1294"/>
    </location>
</feature>
<feature type="non-terminal residue" evidence="5">
    <location>
        <position position="1355"/>
    </location>
</feature>
<dbReference type="Gene3D" id="2.130.10.10">
    <property type="entry name" value="YVTN repeat-like/Quinoprotein amine dehydrogenase"/>
    <property type="match status" value="3"/>
</dbReference>
<dbReference type="Proteomes" id="UP001177023">
    <property type="component" value="Unassembled WGS sequence"/>
</dbReference>
<dbReference type="PROSITE" id="PS50082">
    <property type="entry name" value="WD_REPEATS_2"/>
    <property type="match status" value="4"/>
</dbReference>
<dbReference type="InterPro" id="IPR049916">
    <property type="entry name" value="WDR72-like"/>
</dbReference>
<feature type="repeat" description="WD" evidence="3">
    <location>
        <begin position="467"/>
        <end position="514"/>
    </location>
</feature>
<dbReference type="InterPro" id="IPR011047">
    <property type="entry name" value="Quinoprotein_ADH-like_sf"/>
</dbReference>
<dbReference type="GO" id="GO:0005737">
    <property type="term" value="C:cytoplasm"/>
    <property type="evidence" value="ECO:0007669"/>
    <property type="project" value="TreeGrafter"/>
</dbReference>
<dbReference type="PROSITE" id="PS00678">
    <property type="entry name" value="WD_REPEATS_1"/>
    <property type="match status" value="1"/>
</dbReference>
<dbReference type="InterPro" id="IPR019775">
    <property type="entry name" value="WD40_repeat_CS"/>
</dbReference>
<keyword evidence="1 3" id="KW-0853">WD repeat</keyword>
<dbReference type="PANTHER" id="PTHR44099">
    <property type="entry name" value="RABCONNECTIN-3B, ISOFORM A"/>
    <property type="match status" value="1"/>
</dbReference>
<feature type="compositionally biased region" description="Polar residues" evidence="4">
    <location>
        <begin position="714"/>
        <end position="728"/>
    </location>
</feature>
<dbReference type="SUPFAM" id="SSF50978">
    <property type="entry name" value="WD40 repeat-like"/>
    <property type="match status" value="1"/>
</dbReference>
<dbReference type="SUPFAM" id="SSF50998">
    <property type="entry name" value="Quinoprotein alcohol dehydrogenase-like"/>
    <property type="match status" value="1"/>
</dbReference>
<evidence type="ECO:0000256" key="4">
    <source>
        <dbReference type="SAM" id="MobiDB-lite"/>
    </source>
</evidence>
<dbReference type="PANTHER" id="PTHR44099:SF4">
    <property type="entry name" value="RABCONNECTIN-3B, ISOFORM A"/>
    <property type="match status" value="1"/>
</dbReference>
<feature type="region of interest" description="Disordered" evidence="4">
    <location>
        <begin position="967"/>
        <end position="989"/>
    </location>
</feature>
<keyword evidence="6" id="KW-1185">Reference proteome</keyword>
<protein>
    <recommendedName>
        <fullName evidence="7">WD repeat-containing protein 7</fullName>
    </recommendedName>
</protein>
<dbReference type="EMBL" id="CATQJA010002654">
    <property type="protein sequence ID" value="CAJ0578746.1"/>
    <property type="molecule type" value="Genomic_DNA"/>
</dbReference>
<comment type="caution">
    <text evidence="5">The sequence shown here is derived from an EMBL/GenBank/DDBJ whole genome shotgun (WGS) entry which is preliminary data.</text>
</comment>
<dbReference type="InterPro" id="IPR015943">
    <property type="entry name" value="WD40/YVTN_repeat-like_dom_sf"/>
</dbReference>
<dbReference type="SMART" id="SM00320">
    <property type="entry name" value="WD40"/>
    <property type="match status" value="8"/>
</dbReference>
<accession>A0AA36G7P7</accession>
<evidence type="ECO:0000256" key="1">
    <source>
        <dbReference type="ARBA" id="ARBA00022574"/>
    </source>
</evidence>
<proteinExistence type="predicted"/>
<keyword evidence="2" id="KW-0677">Repeat</keyword>
<organism evidence="5 6">
    <name type="scientific">Mesorhabditis spiculigera</name>
    <dbReference type="NCBI Taxonomy" id="96644"/>
    <lineage>
        <taxon>Eukaryota</taxon>
        <taxon>Metazoa</taxon>
        <taxon>Ecdysozoa</taxon>
        <taxon>Nematoda</taxon>
        <taxon>Chromadorea</taxon>
        <taxon>Rhabditida</taxon>
        <taxon>Rhabditina</taxon>
        <taxon>Rhabditomorpha</taxon>
        <taxon>Rhabditoidea</taxon>
        <taxon>Rhabditidae</taxon>
        <taxon>Mesorhabditinae</taxon>
        <taxon>Mesorhabditis</taxon>
    </lineage>
</organism>
<sequence length="1355" mass="148968">MSPTEAQLPPSGLVVPIVLWGKQPPRHRITAIRILSDRTTVITGADNGHIIIWKLQVDAICPHLLFLGHSASITAISPTSLLANSARLISVSADGQICLWDWLDGRCIDHVNGASVHRQMEPYASKAANSAFNTRIICAGDYADFIVLDPQDLTPVFTISSRVEPDWITAFTLVKRTNRADQILGFSKSGMVKIWTIEDLDQKTMESPLYEEESRHADKEALTAISFSSHNEKVALLISKKRWQVIDLDDLQALITFETQVAAVSGSFLEIDKVAVTYVDGSVRIYQLPLQALNGAQVLAQFGPSRQNYFGRNAPFEIAVLEGKKATGPLAKMQQTFAFEFALQREDQGGACQVIRASADGALLTWLIPRFGSAFIERVSDVQQLPLKYKGTFSESLAEIWSALNESPNPPFSQQDLCDVTASLYVGSQGKLLLGKSNGEIVMSYACETISKQLLDIPPERQNPRILHGHSGAVRAMLYPHEQSNRFDSTMMLSGGDDFSVIVWNINTAVRLYKFTVNGGSVNRFIVPPPNSSKQTLKCIAAVSSDNTVALLNIRDMKCSLLASRHPFKILDLKWRPLDDYMLVRLEDSSVYVWQIETASIERVVRGLQAEDILAACDEQIGVEEGRDEAGATQAVQLMRALKHRNIDAMKRVGGVGSSQQATASAESTMVSPMSFQSLPNSGSEANIVLFEVAALINGLSSLDAVEDTPDPKSISQLMGKQQNQDQPDGSMIGLSRRLTMQFESTLYLDIARLLLSCLHAWEVDADLDAVCLKKLGLHRPNNPLFYGNLSRHGHMAVVLPSRNKTSYSTFATDVRWQASHSLTTIHLLSVIATANTLMSMKNSSAQPNRRRSQALPLKRVPSKDNMNGEKQQMKQGWSLLAAMHCVLLPDNVRPKSSYAAPRIELLARRWQDGCLEIREAAQALLIRELNRLGSSGRKRLIESWAPYLPTLLDPSLSIFGTRQPSNNVPTTVPTMTSAPPPIPPRSNRQPLPVVAVPEPIRNNEGDHGVQQVRRNQATAIILLGVVGSEFGEELNKVELTRATAISLLELLVSPPTALLPMHSPLRRASIDLLGRGFTQWEPHLEISRVLIGLLDLASGAEKNASTAQNPVPTPSFSPMADAARTARHALSQIATARPPAMLTALSMEVARYNVAAQHQTIQHSVISPLLKTRVEVLRIIEDLSEKQYGAIVEMMLPVGDVLVHCLDTSLLKHKTLAEVFPPITKFYMVSYCPTSRRIAFGGRNGACVVHELRPGKAQTLQAHQGPVSAVCFSEDGKFLATYGAQDGKLNFWQTTQNFFGMGQSQMRCGKSLAAPTLPTVISPGGQAFRPRLVWINSKSLTLMLPEGREQRFTI</sequence>
<dbReference type="InterPro" id="IPR001680">
    <property type="entry name" value="WD40_rpt"/>
</dbReference>
<evidence type="ECO:0000313" key="6">
    <source>
        <dbReference type="Proteomes" id="UP001177023"/>
    </source>
</evidence>
<evidence type="ECO:0000256" key="3">
    <source>
        <dbReference type="PROSITE-ProRule" id="PRU00221"/>
    </source>
</evidence>